<dbReference type="InterPro" id="IPR020573">
    <property type="entry name" value="UDP_GlcNAc_AcTrfase_non-rep"/>
</dbReference>
<gene>
    <name evidence="9" type="primary">lpxD</name>
    <name evidence="9" type="ORF">TUM19329_05440</name>
</gene>
<dbReference type="KEGG" id="lant:TUM19329_05440"/>
<dbReference type="GO" id="GO:0016410">
    <property type="term" value="F:N-acyltransferase activity"/>
    <property type="evidence" value="ECO:0007669"/>
    <property type="project" value="InterPro"/>
</dbReference>
<feature type="domain" description="UDP-3-O-[3-hydroxymyristoyl] glucosamine N-acyltransferase non-repeat region" evidence="7">
    <location>
        <begin position="21"/>
        <end position="86"/>
    </location>
</feature>
<dbReference type="PROSITE" id="PS00101">
    <property type="entry name" value="HEXAPEP_TRANSFERASES"/>
    <property type="match status" value="1"/>
</dbReference>
<keyword evidence="1" id="KW-0444">Lipid biosynthesis</keyword>
<dbReference type="CDD" id="cd03352">
    <property type="entry name" value="LbH_LpxD"/>
    <property type="match status" value="1"/>
</dbReference>
<keyword evidence="6 9" id="KW-0012">Acyltransferase</keyword>
<evidence type="ECO:0000256" key="1">
    <source>
        <dbReference type="ARBA" id="ARBA00022516"/>
    </source>
</evidence>
<dbReference type="InterPro" id="IPR011004">
    <property type="entry name" value="Trimer_LpxA-like_sf"/>
</dbReference>
<dbReference type="EMBL" id="AP022839">
    <property type="protein sequence ID" value="BCA94183.1"/>
    <property type="molecule type" value="Genomic_DNA"/>
</dbReference>
<dbReference type="Pfam" id="PF25087">
    <property type="entry name" value="GMPPB_C"/>
    <property type="match status" value="1"/>
</dbReference>
<dbReference type="NCBIfam" id="TIGR01853">
    <property type="entry name" value="lipid_A_lpxD"/>
    <property type="match status" value="1"/>
</dbReference>
<dbReference type="InterPro" id="IPR007691">
    <property type="entry name" value="LpxD"/>
</dbReference>
<dbReference type="InterPro" id="IPR056729">
    <property type="entry name" value="GMPPB_C"/>
</dbReference>
<dbReference type="AlphaFoldDB" id="A0A6F8T1T3"/>
<dbReference type="InterPro" id="IPR018357">
    <property type="entry name" value="Hexapep_transf_CS"/>
</dbReference>
<keyword evidence="3 9" id="KW-0808">Transferase</keyword>
<evidence type="ECO:0000256" key="6">
    <source>
        <dbReference type="ARBA" id="ARBA00023315"/>
    </source>
</evidence>
<protein>
    <submittedName>
        <fullName evidence="9">UDP-3-O-(3-hydroxymyristoyl)glucosamine N-acyltransferase</fullName>
    </submittedName>
</protein>
<accession>A0A6F8T1T3</accession>
<dbReference type="Gene3D" id="2.160.10.10">
    <property type="entry name" value="Hexapeptide repeat proteins"/>
    <property type="match status" value="1"/>
</dbReference>
<dbReference type="PANTHER" id="PTHR43378:SF2">
    <property type="entry name" value="UDP-3-O-ACYLGLUCOSAMINE N-ACYLTRANSFERASE 1, MITOCHONDRIAL-RELATED"/>
    <property type="match status" value="1"/>
</dbReference>
<sequence>MLTLTQLADYLGGVWHGSANHAIFSLSSLSRATSKDVAYFDNLILQKTLETTAAGVVLLKLEHKFLCPVNSIIVPNPLMAMNEAAKYLTCAKKNSSEIHHSAQIHHSVQLGQRVSIGANTVIEEQVELDDDVCIGSNTVVESYVRIGRNSQIGHGVTIHSGSRVGQDALFNDGCIIGASPFNYSKCHGTWRQGAAVGGVVISHGVHIGANTVIDRGAYSDTYMAEGVCIDNLVQIAHDVVIGSNTAIAGCVAIGAHAQIGSDCIIGGASCIAANVQLSDDVVITGMSTVSKSIAKSGIYSSGTLAHEHQRWRRNAARFRRLDDFITRLGVLERKIETS</sequence>
<dbReference type="GO" id="GO:0016020">
    <property type="term" value="C:membrane"/>
    <property type="evidence" value="ECO:0007669"/>
    <property type="project" value="GOC"/>
</dbReference>
<evidence type="ECO:0000313" key="9">
    <source>
        <dbReference type="EMBL" id="BCA94183.1"/>
    </source>
</evidence>
<proteinExistence type="predicted"/>
<keyword evidence="4" id="KW-0677">Repeat</keyword>
<dbReference type="Gene3D" id="3.40.1390.10">
    <property type="entry name" value="MurE/MurF, N-terminal domain"/>
    <property type="match status" value="1"/>
</dbReference>
<name>A0A6F8T1T3_9GAMM</name>
<keyword evidence="10" id="KW-1185">Reference proteome</keyword>
<keyword evidence="5" id="KW-0443">Lipid metabolism</keyword>
<organism evidence="9 10">
    <name type="scientific">Legionella antarctica</name>
    <dbReference type="NCBI Taxonomy" id="2708020"/>
    <lineage>
        <taxon>Bacteria</taxon>
        <taxon>Pseudomonadati</taxon>
        <taxon>Pseudomonadota</taxon>
        <taxon>Gammaproteobacteria</taxon>
        <taxon>Legionellales</taxon>
        <taxon>Legionellaceae</taxon>
        <taxon>Legionella</taxon>
    </lineage>
</organism>
<dbReference type="Gene3D" id="1.20.5.170">
    <property type="match status" value="1"/>
</dbReference>
<dbReference type="GO" id="GO:0009245">
    <property type="term" value="P:lipid A biosynthetic process"/>
    <property type="evidence" value="ECO:0007669"/>
    <property type="project" value="UniProtKB-KW"/>
</dbReference>
<evidence type="ECO:0000259" key="7">
    <source>
        <dbReference type="Pfam" id="PF04613"/>
    </source>
</evidence>
<evidence type="ECO:0000256" key="5">
    <source>
        <dbReference type="ARBA" id="ARBA00023098"/>
    </source>
</evidence>
<keyword evidence="2" id="KW-0441">Lipid A biosynthesis</keyword>
<dbReference type="PANTHER" id="PTHR43378">
    <property type="entry name" value="UDP-3-O-ACYLGLUCOSAMINE N-ACYLTRANSFERASE"/>
    <property type="match status" value="1"/>
</dbReference>
<evidence type="ECO:0000313" key="10">
    <source>
        <dbReference type="Proteomes" id="UP000502894"/>
    </source>
</evidence>
<dbReference type="Proteomes" id="UP000502894">
    <property type="component" value="Chromosome"/>
</dbReference>
<reference evidence="9" key="1">
    <citation type="journal article" date="2020" name="Microbiol. Resour. Announc.">
        <title>Complete Genome Sequence of Novel Psychrotolerant Legionella Strain TUM19329, Isolated from Antarctic Lake Sediment.</title>
        <authorList>
            <person name="Shimada S."/>
            <person name="Nakai R."/>
            <person name="Aoki K."/>
            <person name="Shimoeda N."/>
            <person name="Ohno G."/>
            <person name="Miyazaki Y."/>
            <person name="Kudoh S."/>
            <person name="Imura S."/>
            <person name="Watanabe K."/>
            <person name="Ishii Y."/>
            <person name="Tateda K."/>
        </authorList>
    </citation>
    <scope>NUCLEOTIDE SEQUENCE [LARGE SCALE GENOMIC DNA]</scope>
    <source>
        <strain evidence="9">TUM19329</strain>
    </source>
</reference>
<feature type="domain" description="Mannose-1-phosphate guanyltransferase C-terminal" evidence="8">
    <location>
        <begin position="97"/>
        <end position="176"/>
    </location>
</feature>
<evidence type="ECO:0000259" key="8">
    <source>
        <dbReference type="Pfam" id="PF25087"/>
    </source>
</evidence>
<dbReference type="RefSeq" id="WP_173236150.1">
    <property type="nucleotide sequence ID" value="NZ_AP022839.1"/>
</dbReference>
<evidence type="ECO:0000256" key="4">
    <source>
        <dbReference type="ARBA" id="ARBA00022737"/>
    </source>
</evidence>
<evidence type="ECO:0000256" key="3">
    <source>
        <dbReference type="ARBA" id="ARBA00022679"/>
    </source>
</evidence>
<dbReference type="NCBIfam" id="NF002060">
    <property type="entry name" value="PRK00892.1"/>
    <property type="match status" value="1"/>
</dbReference>
<evidence type="ECO:0000256" key="2">
    <source>
        <dbReference type="ARBA" id="ARBA00022556"/>
    </source>
</evidence>
<dbReference type="SUPFAM" id="SSF51161">
    <property type="entry name" value="Trimeric LpxA-like enzymes"/>
    <property type="match status" value="1"/>
</dbReference>
<dbReference type="Pfam" id="PF04613">
    <property type="entry name" value="LpxD"/>
    <property type="match status" value="1"/>
</dbReference>